<sequence length="727" mass="77684">MQTVPAEQQDVNFEVGDFKYIYKVKNNYAKVLGPSTNASKKINWEAEIPKSVPNPIDKKKVDVTCIVNKAFKDCVEIRSVTIPESVRSIGLEAFNGCINLVKIVIPSSIMKLDLSAFSGAKPVSLTTPSAFASRKFFDLTETRDVVIVSGKGIRRSAFDSCKSLETIELPSSLVSIEEGAFAFCTSLTSIIIPKSVTIIKNTVFVGCSSLKYIRVEKDNTNYCDYFGILYNERRTELMCFPLGTIITTFSFPQQVTTIAEGAFYEYSLKKINIPNTITTIGTGAFYGSTKLESISIPPSIKVIHPYTFANCLKLTRVTFENKDVFPDIEKDAFKAINSNCIATYYKNAKSTVKGKSVEEILKDAGFSKLAAIDNPPTPAVKFPESSNTLSSNYDQNEEQTIENIIYELKYDDEKTPYACVTGNTTNTDNIWNANIYKQVDFNSLKGVQVTVIGAYAFANSALESIVIPDSIITIEHAAFNGCSKLASVTIPSSVTSIGSNAFGGCSSLVSVAIPSSVTWIGLGAFEVCSSLASVTIPSSVTSINDGTFLSCSSLASVSIPSSVTSIGSSAFQSCSSLASVAIPSSVTYIGSEAFSGCSLLASVTIPSSVTSIGFSAFSGCSSLASVTIPSSVTSIGESAFQDCSKLATVTIPSSVTSVGYFAFQGCSSLVSVTFESVDSIPTLGENSFADNSNNCTAIYYTSDGNANLTIENSLKGVGFDKVEVNKK</sequence>
<accession>A0A6C0F6Q2</accession>
<dbReference type="InterPro" id="IPR053139">
    <property type="entry name" value="Surface_bspA-like"/>
</dbReference>
<dbReference type="PANTHER" id="PTHR45661">
    <property type="entry name" value="SURFACE ANTIGEN"/>
    <property type="match status" value="1"/>
</dbReference>
<dbReference type="PANTHER" id="PTHR45661:SF3">
    <property type="entry name" value="IG-LIKE DOMAIN-CONTAINING PROTEIN"/>
    <property type="match status" value="1"/>
</dbReference>
<reference evidence="1" key="1">
    <citation type="journal article" date="2020" name="Nature">
        <title>Giant virus diversity and host interactions through global metagenomics.</title>
        <authorList>
            <person name="Schulz F."/>
            <person name="Roux S."/>
            <person name="Paez-Espino D."/>
            <person name="Jungbluth S."/>
            <person name="Walsh D.A."/>
            <person name="Denef V.J."/>
            <person name="McMahon K.D."/>
            <person name="Konstantinidis K.T."/>
            <person name="Eloe-Fadrosh E.A."/>
            <person name="Kyrpides N.C."/>
            <person name="Woyke T."/>
        </authorList>
    </citation>
    <scope>NUCLEOTIDE SEQUENCE</scope>
    <source>
        <strain evidence="1">GVMAG-M-3300009182-46</strain>
    </source>
</reference>
<dbReference type="Gene3D" id="3.80.10.10">
    <property type="entry name" value="Ribonuclease Inhibitor"/>
    <property type="match status" value="5"/>
</dbReference>
<dbReference type="AlphaFoldDB" id="A0A6C0F6Q2"/>
<proteinExistence type="predicted"/>
<protein>
    <submittedName>
        <fullName evidence="1">Uncharacterized protein</fullName>
    </submittedName>
</protein>
<evidence type="ECO:0000313" key="1">
    <source>
        <dbReference type="EMBL" id="QHT36249.1"/>
    </source>
</evidence>
<dbReference type="Pfam" id="PF13306">
    <property type="entry name" value="LRR_5"/>
    <property type="match status" value="4"/>
</dbReference>
<dbReference type="InterPro" id="IPR032675">
    <property type="entry name" value="LRR_dom_sf"/>
</dbReference>
<name>A0A6C0F6Q2_9ZZZZ</name>
<dbReference type="EMBL" id="MN739033">
    <property type="protein sequence ID" value="QHT36249.1"/>
    <property type="molecule type" value="Genomic_DNA"/>
</dbReference>
<dbReference type="SUPFAM" id="SSF52058">
    <property type="entry name" value="L domain-like"/>
    <property type="match status" value="1"/>
</dbReference>
<organism evidence="1">
    <name type="scientific">viral metagenome</name>
    <dbReference type="NCBI Taxonomy" id="1070528"/>
    <lineage>
        <taxon>unclassified sequences</taxon>
        <taxon>metagenomes</taxon>
        <taxon>organismal metagenomes</taxon>
    </lineage>
</organism>
<dbReference type="InterPro" id="IPR026906">
    <property type="entry name" value="LRR_5"/>
</dbReference>